<reference evidence="1" key="1">
    <citation type="submission" date="2020-11" db="EMBL/GenBank/DDBJ databases">
        <authorList>
            <consortium name="DOE Joint Genome Institute"/>
            <person name="Ahrendt S."/>
            <person name="Riley R."/>
            <person name="Andreopoulos W."/>
            <person name="LaButti K."/>
            <person name="Pangilinan J."/>
            <person name="Ruiz-duenas F.J."/>
            <person name="Barrasa J.M."/>
            <person name="Sanchez-Garcia M."/>
            <person name="Camarero S."/>
            <person name="Miyauchi S."/>
            <person name="Serrano A."/>
            <person name="Linde D."/>
            <person name="Babiker R."/>
            <person name="Drula E."/>
            <person name="Ayuso-Fernandez I."/>
            <person name="Pacheco R."/>
            <person name="Padilla G."/>
            <person name="Ferreira P."/>
            <person name="Barriuso J."/>
            <person name="Kellner H."/>
            <person name="Castanera R."/>
            <person name="Alfaro M."/>
            <person name="Ramirez L."/>
            <person name="Pisabarro A.G."/>
            <person name="Kuo A."/>
            <person name="Tritt A."/>
            <person name="Lipzen A."/>
            <person name="He G."/>
            <person name="Yan M."/>
            <person name="Ng V."/>
            <person name="Cullen D."/>
            <person name="Martin F."/>
            <person name="Rosso M.-N."/>
            <person name="Henrissat B."/>
            <person name="Hibbett D."/>
            <person name="Martinez A.T."/>
            <person name="Grigoriev I.V."/>
        </authorList>
    </citation>
    <scope>NUCLEOTIDE SEQUENCE</scope>
    <source>
        <strain evidence="1">AH 44721</strain>
    </source>
</reference>
<dbReference type="Proteomes" id="UP000724874">
    <property type="component" value="Unassembled WGS sequence"/>
</dbReference>
<dbReference type="AlphaFoldDB" id="A0A9P5NF97"/>
<sequence length="83" mass="8985">MVDIQRAFSFAAGSAPVSAIGSTALASESPFVKLLLAVFQRACDCFPFYVRLSVDDPFHFSQSILEVFLLCAAGYILARHGIL</sequence>
<evidence type="ECO:0000313" key="2">
    <source>
        <dbReference type="Proteomes" id="UP000724874"/>
    </source>
</evidence>
<dbReference type="EMBL" id="JADNYJ010000143">
    <property type="protein sequence ID" value="KAF8880089.1"/>
    <property type="molecule type" value="Genomic_DNA"/>
</dbReference>
<evidence type="ECO:0000313" key="1">
    <source>
        <dbReference type="EMBL" id="KAF8880089.1"/>
    </source>
</evidence>
<keyword evidence="2" id="KW-1185">Reference proteome</keyword>
<proteinExistence type="predicted"/>
<name>A0A9P5NF97_GYMJU</name>
<gene>
    <name evidence="1" type="ORF">CPB84DRAFT_1792802</name>
</gene>
<organism evidence="1 2">
    <name type="scientific">Gymnopilus junonius</name>
    <name type="common">Spectacular rustgill mushroom</name>
    <name type="synonym">Gymnopilus spectabilis subsp. junonius</name>
    <dbReference type="NCBI Taxonomy" id="109634"/>
    <lineage>
        <taxon>Eukaryota</taxon>
        <taxon>Fungi</taxon>
        <taxon>Dikarya</taxon>
        <taxon>Basidiomycota</taxon>
        <taxon>Agaricomycotina</taxon>
        <taxon>Agaricomycetes</taxon>
        <taxon>Agaricomycetidae</taxon>
        <taxon>Agaricales</taxon>
        <taxon>Agaricineae</taxon>
        <taxon>Hymenogastraceae</taxon>
        <taxon>Gymnopilus</taxon>
    </lineage>
</organism>
<protein>
    <submittedName>
        <fullName evidence="1">Uncharacterized protein</fullName>
    </submittedName>
</protein>
<comment type="caution">
    <text evidence="1">The sequence shown here is derived from an EMBL/GenBank/DDBJ whole genome shotgun (WGS) entry which is preliminary data.</text>
</comment>
<accession>A0A9P5NF97</accession>
<feature type="non-terminal residue" evidence="1">
    <location>
        <position position="83"/>
    </location>
</feature>